<dbReference type="GO" id="GO:0016491">
    <property type="term" value="F:oxidoreductase activity"/>
    <property type="evidence" value="ECO:0007669"/>
    <property type="project" value="InterPro"/>
</dbReference>
<dbReference type="AlphaFoldDB" id="A0A512N1U7"/>
<evidence type="ECO:0000313" key="1">
    <source>
        <dbReference type="EMBL" id="GEP52955.1"/>
    </source>
</evidence>
<dbReference type="InterPro" id="IPR012348">
    <property type="entry name" value="RNR-like"/>
</dbReference>
<evidence type="ECO:0000313" key="2">
    <source>
        <dbReference type="Proteomes" id="UP000321058"/>
    </source>
</evidence>
<keyword evidence="2" id="KW-1185">Reference proteome</keyword>
<sequence length="374" mass="42338">MAQQITYDKAYDTIMPEDFPAMLEVARYGRRSDAFDSIISATHDHFWDPLDKNYIDFDQPFDMAAMSVVPFDMIVELRSAVADRLDEGQKIQLANDVMHWSISNLLHGEQGALSLSASLCHILLDPGAQEYAANQAREEARHVAGFTRYIAKRWGQPLPVGKTIATVLADLVSTPEVYKKIVGMQMLIEGLAMGSFATLNARTNDPVLRRLVQLVMSDEAFHHRFGRIWASKTIRHLNEEEHRKVEDWAAQIFQTLLFNLINAEQKQVIYAKYGLDWQWVRDAVKESFSDDDRRNSLKESTNMFRVLIKTLLHAGIITSRTAPLYAVWVDMKELEAEGDGIPGDVVAEEMLGVLREINAKRRRISSKDVAAAAS</sequence>
<dbReference type="InterPro" id="IPR009078">
    <property type="entry name" value="Ferritin-like_SF"/>
</dbReference>
<dbReference type="SUPFAM" id="SSF47240">
    <property type="entry name" value="Ferritin-like"/>
    <property type="match status" value="1"/>
</dbReference>
<protein>
    <submittedName>
        <fullName evidence="1">DUF3066 domain-containing protein</fullName>
    </submittedName>
</protein>
<gene>
    <name evidence="1" type="ORF">RSO01_01210</name>
</gene>
<organism evidence="1 2">
    <name type="scientific">Reyranella soli</name>
    <dbReference type="NCBI Taxonomy" id="1230389"/>
    <lineage>
        <taxon>Bacteria</taxon>
        <taxon>Pseudomonadati</taxon>
        <taxon>Pseudomonadota</taxon>
        <taxon>Alphaproteobacteria</taxon>
        <taxon>Hyphomicrobiales</taxon>
        <taxon>Reyranellaceae</taxon>
        <taxon>Reyranella</taxon>
    </lineage>
</organism>
<dbReference type="RefSeq" id="WP_147145104.1">
    <property type="nucleotide sequence ID" value="NZ_BKAJ01000003.1"/>
</dbReference>
<dbReference type="CDD" id="cd00657">
    <property type="entry name" value="Ferritin_like"/>
    <property type="match status" value="1"/>
</dbReference>
<comment type="caution">
    <text evidence="1">The sequence shown here is derived from an EMBL/GenBank/DDBJ whole genome shotgun (WGS) entry which is preliminary data.</text>
</comment>
<reference evidence="1 2" key="1">
    <citation type="submission" date="2019-07" db="EMBL/GenBank/DDBJ databases">
        <title>Whole genome shotgun sequence of Reyranella soli NBRC 108950.</title>
        <authorList>
            <person name="Hosoyama A."/>
            <person name="Uohara A."/>
            <person name="Ohji S."/>
            <person name="Ichikawa N."/>
        </authorList>
    </citation>
    <scope>NUCLEOTIDE SEQUENCE [LARGE SCALE GENOMIC DNA]</scope>
    <source>
        <strain evidence="1 2">NBRC 108950</strain>
    </source>
</reference>
<dbReference type="OrthoDB" id="5500270at2"/>
<name>A0A512N1U7_9HYPH</name>
<proteinExistence type="predicted"/>
<dbReference type="Proteomes" id="UP000321058">
    <property type="component" value="Unassembled WGS sequence"/>
</dbReference>
<dbReference type="Gene3D" id="1.10.620.20">
    <property type="entry name" value="Ribonucleotide Reductase, subunit A"/>
    <property type="match status" value="1"/>
</dbReference>
<accession>A0A512N1U7</accession>
<dbReference type="EMBL" id="BKAJ01000003">
    <property type="protein sequence ID" value="GEP52955.1"/>
    <property type="molecule type" value="Genomic_DNA"/>
</dbReference>